<evidence type="ECO:0000313" key="3">
    <source>
        <dbReference type="Proteomes" id="UP000240987"/>
    </source>
</evidence>
<gene>
    <name evidence="2" type="ORF">C9J12_26485</name>
</gene>
<proteinExistence type="predicted"/>
<dbReference type="CDD" id="cd00093">
    <property type="entry name" value="HTH_XRE"/>
    <property type="match status" value="1"/>
</dbReference>
<keyword evidence="3" id="KW-1185">Reference proteome</keyword>
<feature type="domain" description="HTH cro/C1-type" evidence="1">
    <location>
        <begin position="34"/>
        <end position="89"/>
    </location>
</feature>
<name>A0A2T3J793_9GAMM</name>
<dbReference type="InterPro" id="IPR001387">
    <property type="entry name" value="Cro/C1-type_HTH"/>
</dbReference>
<dbReference type="PROSITE" id="PS50943">
    <property type="entry name" value="HTH_CROC1"/>
    <property type="match status" value="1"/>
</dbReference>
<evidence type="ECO:0000313" key="2">
    <source>
        <dbReference type="EMBL" id="PSU44627.1"/>
    </source>
</evidence>
<dbReference type="Proteomes" id="UP000240987">
    <property type="component" value="Unassembled WGS sequence"/>
</dbReference>
<accession>A0A2T3J793</accession>
<dbReference type="EMBL" id="PYMJ01000046">
    <property type="protein sequence ID" value="PSU44627.1"/>
    <property type="molecule type" value="Genomic_DNA"/>
</dbReference>
<organism evidence="2 3">
    <name type="scientific">Photobacterium frigidiphilum</name>
    <dbReference type="NCBI Taxonomy" id="264736"/>
    <lineage>
        <taxon>Bacteria</taxon>
        <taxon>Pseudomonadati</taxon>
        <taxon>Pseudomonadota</taxon>
        <taxon>Gammaproteobacteria</taxon>
        <taxon>Vibrionales</taxon>
        <taxon>Vibrionaceae</taxon>
        <taxon>Photobacterium</taxon>
    </lineage>
</organism>
<protein>
    <submittedName>
        <fullName evidence="2">XRE family transcriptional regulator</fullName>
    </submittedName>
</protein>
<reference evidence="2 3" key="1">
    <citation type="submission" date="2018-01" db="EMBL/GenBank/DDBJ databases">
        <title>Whole genome sequencing of Histamine producing bacteria.</title>
        <authorList>
            <person name="Butler K."/>
        </authorList>
    </citation>
    <scope>NUCLEOTIDE SEQUENCE [LARGE SCALE GENOMIC DNA]</scope>
    <source>
        <strain evidence="2 3">JCM 12947</strain>
    </source>
</reference>
<dbReference type="AlphaFoldDB" id="A0A2T3J793"/>
<evidence type="ECO:0000259" key="1">
    <source>
        <dbReference type="PROSITE" id="PS50943"/>
    </source>
</evidence>
<dbReference type="Pfam" id="PF01381">
    <property type="entry name" value="HTH_3"/>
    <property type="match status" value="1"/>
</dbReference>
<dbReference type="Gene3D" id="1.10.260.40">
    <property type="entry name" value="lambda repressor-like DNA-binding domains"/>
    <property type="match status" value="1"/>
</dbReference>
<dbReference type="SUPFAM" id="SSF47413">
    <property type="entry name" value="lambda repressor-like DNA-binding domains"/>
    <property type="match status" value="1"/>
</dbReference>
<dbReference type="GO" id="GO:0003677">
    <property type="term" value="F:DNA binding"/>
    <property type="evidence" value="ECO:0007669"/>
    <property type="project" value="InterPro"/>
</dbReference>
<dbReference type="OrthoDB" id="9792093at2"/>
<dbReference type="SMART" id="SM00530">
    <property type="entry name" value="HTH_XRE"/>
    <property type="match status" value="1"/>
</dbReference>
<dbReference type="InterPro" id="IPR010982">
    <property type="entry name" value="Lambda_DNA-bd_dom_sf"/>
</dbReference>
<sequence length="92" mass="10079">MMSLSALKKNALQNPEVKKAYDDLGAEFELISSLITMREESGLTQDEVAERMGTKAPNISRLESGRSNPSLKTLVSYAQACGFKLDLGFKHA</sequence>
<comment type="caution">
    <text evidence="2">The sequence shown here is derived from an EMBL/GenBank/DDBJ whole genome shotgun (WGS) entry which is preliminary data.</text>
</comment>